<evidence type="ECO:0000313" key="3">
    <source>
        <dbReference type="Proteomes" id="UP001162162"/>
    </source>
</evidence>
<organism evidence="2 3">
    <name type="scientific">Aromia moschata</name>
    <dbReference type="NCBI Taxonomy" id="1265417"/>
    <lineage>
        <taxon>Eukaryota</taxon>
        <taxon>Metazoa</taxon>
        <taxon>Ecdysozoa</taxon>
        <taxon>Arthropoda</taxon>
        <taxon>Hexapoda</taxon>
        <taxon>Insecta</taxon>
        <taxon>Pterygota</taxon>
        <taxon>Neoptera</taxon>
        <taxon>Endopterygota</taxon>
        <taxon>Coleoptera</taxon>
        <taxon>Polyphaga</taxon>
        <taxon>Cucujiformia</taxon>
        <taxon>Chrysomeloidea</taxon>
        <taxon>Cerambycidae</taxon>
        <taxon>Cerambycinae</taxon>
        <taxon>Callichromatini</taxon>
        <taxon>Aromia</taxon>
    </lineage>
</organism>
<protein>
    <recommendedName>
        <fullName evidence="1">DDE-1 domain-containing protein</fullName>
    </recommendedName>
</protein>
<keyword evidence="3" id="KW-1185">Reference proteome</keyword>
<dbReference type="PANTHER" id="PTHR19303:SF71">
    <property type="entry name" value="ZINC FINGER PHD-TYPE DOMAIN-CONTAINING PROTEIN"/>
    <property type="match status" value="1"/>
</dbReference>
<dbReference type="AlphaFoldDB" id="A0AAV8X0X6"/>
<dbReference type="EMBL" id="JAPWTK010001524">
    <property type="protein sequence ID" value="KAJ8932236.1"/>
    <property type="molecule type" value="Genomic_DNA"/>
</dbReference>
<accession>A0AAV8X0X6</accession>
<name>A0AAV8X0X6_9CUCU</name>
<dbReference type="GO" id="GO:0003677">
    <property type="term" value="F:DNA binding"/>
    <property type="evidence" value="ECO:0007669"/>
    <property type="project" value="TreeGrafter"/>
</dbReference>
<sequence length="219" mass="24447">MEFFDLLQNLCDKNKIAVTTIYNMDESGFSTVAKKCQKVVTLKGVRAVGSVASGERGVNTTIVCCVSAAGWYIPPMLIFKRKRYTAELSNDAPPGSMVDISDSGYITSELFVKWLQHFINIVHPSKEKKLPGHTTHRLQPLDRSFFKPYGSLLLSGNRKMARSNPGRVITQYQVGEQLRSKTLLTDSKAAGVWPINRNVFQDSDFVASDRLCQEHASID</sequence>
<dbReference type="PANTHER" id="PTHR19303">
    <property type="entry name" value="TRANSPOSON"/>
    <property type="match status" value="1"/>
</dbReference>
<dbReference type="Pfam" id="PF03184">
    <property type="entry name" value="DDE_1"/>
    <property type="match status" value="1"/>
</dbReference>
<comment type="caution">
    <text evidence="2">The sequence shown here is derived from an EMBL/GenBank/DDBJ whole genome shotgun (WGS) entry which is preliminary data.</text>
</comment>
<feature type="domain" description="DDE-1" evidence="1">
    <location>
        <begin position="60"/>
        <end position="128"/>
    </location>
</feature>
<dbReference type="Proteomes" id="UP001162162">
    <property type="component" value="Unassembled WGS sequence"/>
</dbReference>
<evidence type="ECO:0000259" key="1">
    <source>
        <dbReference type="Pfam" id="PF03184"/>
    </source>
</evidence>
<dbReference type="GO" id="GO:0005634">
    <property type="term" value="C:nucleus"/>
    <property type="evidence" value="ECO:0007669"/>
    <property type="project" value="TreeGrafter"/>
</dbReference>
<gene>
    <name evidence="2" type="ORF">NQ318_001793</name>
</gene>
<proteinExistence type="predicted"/>
<dbReference type="InterPro" id="IPR004875">
    <property type="entry name" value="DDE_SF_endonuclease_dom"/>
</dbReference>
<dbReference type="InterPro" id="IPR050863">
    <property type="entry name" value="CenT-Element_Derived"/>
</dbReference>
<reference evidence="2" key="1">
    <citation type="journal article" date="2023" name="Insect Mol. Biol.">
        <title>Genome sequencing provides insights into the evolution of gene families encoding plant cell wall-degrading enzymes in longhorned beetles.</title>
        <authorList>
            <person name="Shin N.R."/>
            <person name="Okamura Y."/>
            <person name="Kirsch R."/>
            <person name="Pauchet Y."/>
        </authorList>
    </citation>
    <scope>NUCLEOTIDE SEQUENCE</scope>
    <source>
        <strain evidence="2">AMC_N1</strain>
    </source>
</reference>
<evidence type="ECO:0000313" key="2">
    <source>
        <dbReference type="EMBL" id="KAJ8932236.1"/>
    </source>
</evidence>